<dbReference type="AlphaFoldDB" id="A0AAV8C3F0"/>
<organism evidence="1 2">
    <name type="scientific">Rhynchospora pubera</name>
    <dbReference type="NCBI Taxonomy" id="906938"/>
    <lineage>
        <taxon>Eukaryota</taxon>
        <taxon>Viridiplantae</taxon>
        <taxon>Streptophyta</taxon>
        <taxon>Embryophyta</taxon>
        <taxon>Tracheophyta</taxon>
        <taxon>Spermatophyta</taxon>
        <taxon>Magnoliopsida</taxon>
        <taxon>Liliopsida</taxon>
        <taxon>Poales</taxon>
        <taxon>Cyperaceae</taxon>
        <taxon>Cyperoideae</taxon>
        <taxon>Rhynchosporeae</taxon>
        <taxon>Rhynchospora</taxon>
    </lineage>
</organism>
<reference evidence="1" key="1">
    <citation type="submission" date="2022-08" db="EMBL/GenBank/DDBJ databases">
        <authorList>
            <person name="Marques A."/>
        </authorList>
    </citation>
    <scope>NUCLEOTIDE SEQUENCE</scope>
    <source>
        <strain evidence="1">RhyPub2mFocal</strain>
        <tissue evidence="1">Leaves</tissue>
    </source>
</reference>
<name>A0AAV8C3F0_9POAL</name>
<dbReference type="EMBL" id="JAMFTS010000005">
    <property type="protein sequence ID" value="KAJ4748568.1"/>
    <property type="molecule type" value="Genomic_DNA"/>
</dbReference>
<dbReference type="NCBIfam" id="TIGR01615">
    <property type="entry name" value="A_thal_3542"/>
    <property type="match status" value="1"/>
</dbReference>
<gene>
    <name evidence="1" type="ORF">LUZ62_082973</name>
</gene>
<dbReference type="PANTHER" id="PTHR31579:SF90">
    <property type="entry name" value="OS11G0437600 PROTEIN"/>
    <property type="match status" value="1"/>
</dbReference>
<protein>
    <submittedName>
        <fullName evidence="1">DUF506 family protein (DUF506)</fullName>
    </submittedName>
</protein>
<comment type="caution">
    <text evidence="1">The sequence shown here is derived from an EMBL/GenBank/DDBJ whole genome shotgun (WGS) entry which is preliminary data.</text>
</comment>
<proteinExistence type="predicted"/>
<accession>A0AAV8C3F0</accession>
<dbReference type="Proteomes" id="UP001140206">
    <property type="component" value="Chromosome 5"/>
</dbReference>
<evidence type="ECO:0000313" key="2">
    <source>
        <dbReference type="Proteomes" id="UP001140206"/>
    </source>
</evidence>
<evidence type="ECO:0000313" key="1">
    <source>
        <dbReference type="EMBL" id="KAJ4748568.1"/>
    </source>
</evidence>
<sequence length="288" mass="31726">MEITTKPRRVTGLLCSAARARLTGEGYTGYSSSSGSEHEAATCLSRLVQAFLEKGSEESDAQDCSRDESEEGDETVFGYRNCAVQIKELLDPVVEIDPFRVRLASAVSKATEAEKALRWEKPGLFHRAVMGRLRNLGYDAGICKSRWETVGGLTGGSHEYLDVVLNQTRYIVEAEFATGIEVARATEEYMRIVKAVPDVVVAQPEAIGQAVRLVAEAARRSLRESEMHVPPWRKSRYMLAKWLGPYKRSTSVLMGPMTSGAEVKCRAVGFPSASVVEGFQLVQAARMR</sequence>
<dbReference type="Pfam" id="PF04720">
    <property type="entry name" value="PDDEXK_6"/>
    <property type="match status" value="1"/>
</dbReference>
<dbReference type="InterPro" id="IPR006502">
    <property type="entry name" value="PDDEXK-like"/>
</dbReference>
<keyword evidence="2" id="KW-1185">Reference proteome</keyword>
<dbReference type="PANTHER" id="PTHR31579">
    <property type="entry name" value="OS03G0796600 PROTEIN"/>
    <property type="match status" value="1"/>
</dbReference>